<reference evidence="1 2" key="1">
    <citation type="journal article" date="2018" name="Sci. Rep.">
        <title>Genomic signatures of local adaptation to the degree of environmental predictability in rotifers.</title>
        <authorList>
            <person name="Franch-Gras L."/>
            <person name="Hahn C."/>
            <person name="Garcia-Roger E.M."/>
            <person name="Carmona M.J."/>
            <person name="Serra M."/>
            <person name="Gomez A."/>
        </authorList>
    </citation>
    <scope>NUCLEOTIDE SEQUENCE [LARGE SCALE GENOMIC DNA]</scope>
    <source>
        <strain evidence="1">HYR1</strain>
    </source>
</reference>
<comment type="caution">
    <text evidence="1">The sequence shown here is derived from an EMBL/GenBank/DDBJ whole genome shotgun (WGS) entry which is preliminary data.</text>
</comment>
<evidence type="ECO:0000313" key="1">
    <source>
        <dbReference type="EMBL" id="RNA27477.1"/>
    </source>
</evidence>
<dbReference type="Proteomes" id="UP000276133">
    <property type="component" value="Unassembled WGS sequence"/>
</dbReference>
<sequence>MDKKIFDPDISKKPRLEQFEYQDEGMEVGGNSPARYIEVRLLNVANFNIDLLVTKEGINGIIIIQSLVSKKKRIIRLFSRKGYGSILELDSRAVSSGLISLFSPLIIRIMKRMFPVFADFISSANIAPYPLYHLTVHEFFERQNDIIMRKET</sequence>
<protein>
    <submittedName>
        <fullName evidence="1">Uncharacterized protein</fullName>
    </submittedName>
</protein>
<gene>
    <name evidence="1" type="ORF">BpHYR1_019391</name>
</gene>
<dbReference type="AlphaFoldDB" id="A0A3M7RW04"/>
<proteinExistence type="predicted"/>
<name>A0A3M7RW04_BRAPC</name>
<evidence type="ECO:0000313" key="2">
    <source>
        <dbReference type="Proteomes" id="UP000276133"/>
    </source>
</evidence>
<accession>A0A3M7RW04</accession>
<keyword evidence="2" id="KW-1185">Reference proteome</keyword>
<organism evidence="1 2">
    <name type="scientific">Brachionus plicatilis</name>
    <name type="common">Marine rotifer</name>
    <name type="synonym">Brachionus muelleri</name>
    <dbReference type="NCBI Taxonomy" id="10195"/>
    <lineage>
        <taxon>Eukaryota</taxon>
        <taxon>Metazoa</taxon>
        <taxon>Spiralia</taxon>
        <taxon>Gnathifera</taxon>
        <taxon>Rotifera</taxon>
        <taxon>Eurotatoria</taxon>
        <taxon>Monogononta</taxon>
        <taxon>Pseudotrocha</taxon>
        <taxon>Ploima</taxon>
        <taxon>Brachionidae</taxon>
        <taxon>Brachionus</taxon>
    </lineage>
</organism>
<dbReference type="EMBL" id="REGN01002536">
    <property type="protein sequence ID" value="RNA27477.1"/>
    <property type="molecule type" value="Genomic_DNA"/>
</dbReference>